<comment type="similarity">
    <text evidence="1 4">Belongs to the RNase T2 family.</text>
</comment>
<protein>
    <submittedName>
        <fullName evidence="6">Ribonuclease T2, His active site 1,Ribonuclease T2, eukaryotic,Ribonuclease T2-like,Ribonuclease T2, His</fullName>
    </submittedName>
</protein>
<dbReference type="Proteomes" id="UP000325440">
    <property type="component" value="Unassembled WGS sequence"/>
</dbReference>
<sequence>MGMSKRTALLYGAIVTFGLGTLYLGLTMKSSRPPKDPNSWDIIIFTQTWPQTLCYEWKGKNPNHTCNFPKQKDLWTVHGLWPTKLGTIGPMFCNKSIPFDPKSLYGIEKKLHEYWIDIELNNNETEENISNNSISHKKESIWFHEWEKHGTCAITLPALNSEFKYFYQGIEWSEKYNMKDTLEKGGIKVNDTTSFVTDYWKALKTVLKTNAWIECVFKSDTKQQMLFEIRICFDKSLKMINCNGIMFEDEAKTSKHHSLTNCDLKKPILYLDNVPIQNSSFNSSSIDDKHSEVQFRSKRKVVDHSIEWTTKSSRYINRSNSFQPHRNTTHFNNNLNRSNSFPYIQRKDWDLLIFSQSWPYTFCHTWTVDSKTHTCNLPVNRNQWTIHGIWPSKTGSFGPSFCNNQTSFSLDALKTIIPELKNHWTEIKGSKSTSSKSHEGGLWRYEWLKHGTCAKSLPALDTELKFFKQALDWSKQYPLNDILAQGEIKPNGTYPIAQFWHTLKTGLGKNPYIDCFVEKNSNNVYIDEIRVCFNKTLSLVDCDTLRGRNKDKPYTNCPMDRDIHYIGAEF</sequence>
<accession>A0A5E4N9V7</accession>
<feature type="active site" evidence="3">
    <location>
        <position position="450"/>
    </location>
</feature>
<dbReference type="Gene3D" id="3.90.730.10">
    <property type="entry name" value="Ribonuclease T2-like"/>
    <property type="match status" value="2"/>
</dbReference>
<keyword evidence="7" id="KW-1185">Reference proteome</keyword>
<dbReference type="PROSITE" id="PS00531">
    <property type="entry name" value="RNASE_T2_2"/>
    <property type="match status" value="2"/>
</dbReference>
<dbReference type="InterPro" id="IPR033130">
    <property type="entry name" value="RNase_T2_His_AS_2"/>
</dbReference>
<dbReference type="PANTHER" id="PTHR11240:SF22">
    <property type="entry name" value="RIBONUCLEASE T2"/>
    <property type="match status" value="1"/>
</dbReference>
<dbReference type="GO" id="GO:0003723">
    <property type="term" value="F:RNA binding"/>
    <property type="evidence" value="ECO:0007669"/>
    <property type="project" value="InterPro"/>
</dbReference>
<dbReference type="Pfam" id="PF00445">
    <property type="entry name" value="Ribonuclease_T2"/>
    <property type="match status" value="2"/>
</dbReference>
<dbReference type="InterPro" id="IPR001568">
    <property type="entry name" value="RNase_T2-like"/>
</dbReference>
<keyword evidence="5" id="KW-1133">Transmembrane helix</keyword>
<dbReference type="OrthoDB" id="435754at2759"/>
<organism evidence="6 7">
    <name type="scientific">Cinara cedri</name>
    <dbReference type="NCBI Taxonomy" id="506608"/>
    <lineage>
        <taxon>Eukaryota</taxon>
        <taxon>Metazoa</taxon>
        <taxon>Ecdysozoa</taxon>
        <taxon>Arthropoda</taxon>
        <taxon>Hexapoda</taxon>
        <taxon>Insecta</taxon>
        <taxon>Pterygota</taxon>
        <taxon>Neoptera</taxon>
        <taxon>Paraneoptera</taxon>
        <taxon>Hemiptera</taxon>
        <taxon>Sternorrhyncha</taxon>
        <taxon>Aphidomorpha</taxon>
        <taxon>Aphidoidea</taxon>
        <taxon>Aphididae</taxon>
        <taxon>Lachninae</taxon>
        <taxon>Cinara</taxon>
    </lineage>
</organism>
<dbReference type="AlphaFoldDB" id="A0A5E4N9V7"/>
<keyword evidence="5" id="KW-0812">Transmembrane</keyword>
<dbReference type="PANTHER" id="PTHR11240">
    <property type="entry name" value="RIBONUCLEASE T2"/>
    <property type="match status" value="1"/>
</dbReference>
<name>A0A5E4N9V7_9HEMI</name>
<dbReference type="GO" id="GO:0033897">
    <property type="term" value="F:ribonuclease T2 activity"/>
    <property type="evidence" value="ECO:0007669"/>
    <property type="project" value="InterPro"/>
</dbReference>
<keyword evidence="2" id="KW-1015">Disulfide bond</keyword>
<dbReference type="PROSITE" id="PS00530">
    <property type="entry name" value="RNASE_T2_1"/>
    <property type="match status" value="1"/>
</dbReference>
<dbReference type="GO" id="GO:0005576">
    <property type="term" value="C:extracellular region"/>
    <property type="evidence" value="ECO:0007669"/>
    <property type="project" value="TreeGrafter"/>
</dbReference>
<dbReference type="InterPro" id="IPR036430">
    <property type="entry name" value="RNase_T2-like_sf"/>
</dbReference>
<feature type="transmembrane region" description="Helical" evidence="5">
    <location>
        <begin position="7"/>
        <end position="26"/>
    </location>
</feature>
<feature type="active site" evidence="3">
    <location>
        <position position="387"/>
    </location>
</feature>
<feature type="active site" evidence="3">
    <location>
        <position position="446"/>
    </location>
</feature>
<dbReference type="InterPro" id="IPR018188">
    <property type="entry name" value="RNase_T2_His_AS_1"/>
</dbReference>
<evidence type="ECO:0000313" key="6">
    <source>
        <dbReference type="EMBL" id="VVC41579.1"/>
    </source>
</evidence>
<keyword evidence="5" id="KW-0472">Membrane</keyword>
<reference evidence="6 7" key="1">
    <citation type="submission" date="2019-08" db="EMBL/GenBank/DDBJ databases">
        <authorList>
            <person name="Alioto T."/>
            <person name="Alioto T."/>
            <person name="Gomez Garrido J."/>
        </authorList>
    </citation>
    <scope>NUCLEOTIDE SEQUENCE [LARGE SCALE GENOMIC DNA]</scope>
</reference>
<proteinExistence type="inferred from homology"/>
<dbReference type="InterPro" id="IPR033697">
    <property type="entry name" value="Ribonuclease_T2_eukaryotic"/>
</dbReference>
<evidence type="ECO:0000313" key="7">
    <source>
        <dbReference type="Proteomes" id="UP000325440"/>
    </source>
</evidence>
<evidence type="ECO:0000256" key="2">
    <source>
        <dbReference type="ARBA" id="ARBA00023157"/>
    </source>
</evidence>
<dbReference type="EMBL" id="CABPRJ010001921">
    <property type="protein sequence ID" value="VVC41579.1"/>
    <property type="molecule type" value="Genomic_DNA"/>
</dbReference>
<gene>
    <name evidence="6" type="ORF">CINCED_3A020854</name>
</gene>
<evidence type="ECO:0000256" key="5">
    <source>
        <dbReference type="SAM" id="Phobius"/>
    </source>
</evidence>
<dbReference type="CDD" id="cd01061">
    <property type="entry name" value="RNase_T2_euk"/>
    <property type="match status" value="2"/>
</dbReference>
<evidence type="ECO:0000256" key="3">
    <source>
        <dbReference type="PIRSR" id="PIRSR633697-1"/>
    </source>
</evidence>
<dbReference type="SUPFAM" id="SSF55895">
    <property type="entry name" value="Ribonuclease Rh-like"/>
    <property type="match status" value="2"/>
</dbReference>
<dbReference type="GO" id="GO:0006401">
    <property type="term" value="P:RNA catabolic process"/>
    <property type="evidence" value="ECO:0007669"/>
    <property type="project" value="TreeGrafter"/>
</dbReference>
<evidence type="ECO:0000256" key="4">
    <source>
        <dbReference type="RuleBase" id="RU004328"/>
    </source>
</evidence>
<evidence type="ECO:0000256" key="1">
    <source>
        <dbReference type="ARBA" id="ARBA00007469"/>
    </source>
</evidence>